<dbReference type="PANTHER" id="PTHR39217">
    <property type="match status" value="1"/>
</dbReference>
<dbReference type="OrthoDB" id="3373978at2"/>
<dbReference type="Gene3D" id="3.30.1490.20">
    <property type="entry name" value="ATP-grasp fold, A domain"/>
    <property type="match status" value="1"/>
</dbReference>
<comment type="caution">
    <text evidence="1">The sequence shown here is derived from an EMBL/GenBank/DDBJ whole genome shotgun (WGS) entry which is preliminary data.</text>
</comment>
<dbReference type="Gene3D" id="3.30.470.20">
    <property type="entry name" value="ATP-grasp fold, B domain"/>
    <property type="match status" value="1"/>
</dbReference>
<evidence type="ECO:0008006" key="3">
    <source>
        <dbReference type="Google" id="ProtNLM"/>
    </source>
</evidence>
<dbReference type="AlphaFoldDB" id="A0A2S6IEK4"/>
<dbReference type="SUPFAM" id="SSF56059">
    <property type="entry name" value="Glutathione synthetase ATP-binding domain-like"/>
    <property type="match status" value="1"/>
</dbReference>
<dbReference type="Proteomes" id="UP000239485">
    <property type="component" value="Unassembled WGS sequence"/>
</dbReference>
<dbReference type="RefSeq" id="WP_104434461.1">
    <property type="nucleotide sequence ID" value="NZ_PTJD01000013.1"/>
</dbReference>
<proteinExistence type="predicted"/>
<gene>
    <name evidence="1" type="ORF">CLV92_11356</name>
</gene>
<name>A0A2S6IEK4_9ACTN</name>
<evidence type="ECO:0000313" key="2">
    <source>
        <dbReference type="Proteomes" id="UP000239485"/>
    </source>
</evidence>
<protein>
    <recommendedName>
        <fullName evidence="3">ATP-grasp domain-containing protein</fullName>
    </recommendedName>
</protein>
<dbReference type="InterPro" id="IPR053191">
    <property type="entry name" value="DcsG_Biosynth_Enzyme"/>
</dbReference>
<dbReference type="Gene3D" id="3.40.50.20">
    <property type="match status" value="1"/>
</dbReference>
<dbReference type="PANTHER" id="PTHR39217:SF1">
    <property type="entry name" value="GLUTATHIONE SYNTHETASE"/>
    <property type="match status" value="1"/>
</dbReference>
<sequence>MTRPPRIAVATFAGMPDLDADGPALLAALGRAGAEAEAHVWNDPAVDWRRHDLVLVRSTWDYVLHREEFLAWARGVPAISNPADVLAWNTDKHYLLDLQRAEVPVVPTLFLEPDEPFAHAEPAGAAEVVVKPVVSAGARDTGRFRAGSAEAVDLARHLHGQGRAVMVQPYQSRIDEAGETALLFLGGEFSHAVRKAPLLAGGRSAPAVGDEVLDRITAATAAPGQLEVARAALAAVPGGPERLTYARVDLVPGPGGEPVLLELEVSEPSLFLHHAPAAAVDRFARAVVAAARDAGAPAG</sequence>
<evidence type="ECO:0000313" key="1">
    <source>
        <dbReference type="EMBL" id="PPK92627.1"/>
    </source>
</evidence>
<reference evidence="1 2" key="1">
    <citation type="submission" date="2018-02" db="EMBL/GenBank/DDBJ databases">
        <title>Genomic Encyclopedia of Archaeal and Bacterial Type Strains, Phase II (KMG-II): from individual species to whole genera.</title>
        <authorList>
            <person name="Goeker M."/>
        </authorList>
    </citation>
    <scope>NUCLEOTIDE SEQUENCE [LARGE SCALE GENOMIC DNA]</scope>
    <source>
        <strain evidence="1 2">DSM 22857</strain>
    </source>
</reference>
<organism evidence="1 2">
    <name type="scientific">Kineococcus xinjiangensis</name>
    <dbReference type="NCBI Taxonomy" id="512762"/>
    <lineage>
        <taxon>Bacteria</taxon>
        <taxon>Bacillati</taxon>
        <taxon>Actinomycetota</taxon>
        <taxon>Actinomycetes</taxon>
        <taxon>Kineosporiales</taxon>
        <taxon>Kineosporiaceae</taxon>
        <taxon>Kineococcus</taxon>
    </lineage>
</organism>
<dbReference type="InterPro" id="IPR013815">
    <property type="entry name" value="ATP_grasp_subdomain_1"/>
</dbReference>
<keyword evidence="2" id="KW-1185">Reference proteome</keyword>
<dbReference type="EMBL" id="PTJD01000013">
    <property type="protein sequence ID" value="PPK92627.1"/>
    <property type="molecule type" value="Genomic_DNA"/>
</dbReference>
<dbReference type="GO" id="GO:0005524">
    <property type="term" value="F:ATP binding"/>
    <property type="evidence" value="ECO:0007669"/>
    <property type="project" value="InterPro"/>
</dbReference>
<accession>A0A2S6IEK4</accession>